<dbReference type="InterPro" id="IPR004119">
    <property type="entry name" value="EcKL"/>
</dbReference>
<dbReference type="PANTHER" id="PTHR11012">
    <property type="entry name" value="PROTEIN KINASE-LIKE DOMAIN-CONTAINING"/>
    <property type="match status" value="1"/>
</dbReference>
<dbReference type="Gene3D" id="3.90.1200.10">
    <property type="match status" value="1"/>
</dbReference>
<feature type="domain" description="CHK kinase-like" evidence="1">
    <location>
        <begin position="164"/>
        <end position="356"/>
    </location>
</feature>
<dbReference type="Pfam" id="PF02958">
    <property type="entry name" value="EcKL"/>
    <property type="match status" value="1"/>
</dbReference>
<dbReference type="PANTHER" id="PTHR11012:SF13">
    <property type="entry name" value="CHK KINASE-LIKE DOMAIN-CONTAINING PROTEIN-RELATED"/>
    <property type="match status" value="1"/>
</dbReference>
<reference evidence="2" key="1">
    <citation type="submission" date="2014-11" db="EMBL/GenBank/DDBJ databases">
        <authorList>
            <person name="Geib S."/>
        </authorList>
    </citation>
    <scope>NUCLEOTIDE SEQUENCE</scope>
</reference>
<protein>
    <submittedName>
        <fullName evidence="2">Argininosuccinate lyase</fullName>
    </submittedName>
</protein>
<name>A0A0A1X7U3_ZEUCU</name>
<dbReference type="AlphaFoldDB" id="A0A0A1X7U3"/>
<organism evidence="2">
    <name type="scientific">Zeugodacus cucurbitae</name>
    <name type="common">Melon fruit fly</name>
    <name type="synonym">Bactrocera cucurbitae</name>
    <dbReference type="NCBI Taxonomy" id="28588"/>
    <lineage>
        <taxon>Eukaryota</taxon>
        <taxon>Metazoa</taxon>
        <taxon>Ecdysozoa</taxon>
        <taxon>Arthropoda</taxon>
        <taxon>Hexapoda</taxon>
        <taxon>Insecta</taxon>
        <taxon>Pterygota</taxon>
        <taxon>Neoptera</taxon>
        <taxon>Endopterygota</taxon>
        <taxon>Diptera</taxon>
        <taxon>Brachycera</taxon>
        <taxon>Muscomorpha</taxon>
        <taxon>Tephritoidea</taxon>
        <taxon>Tephritidae</taxon>
        <taxon>Zeugodacus</taxon>
        <taxon>Zeugodacus</taxon>
    </lineage>
</organism>
<dbReference type="SUPFAM" id="SSF56112">
    <property type="entry name" value="Protein kinase-like (PK-like)"/>
    <property type="match status" value="1"/>
</dbReference>
<sequence>MPASDISIMSSTENLLNLSKESFNGYINESSKDLQLSDAPIWLTKDYLEHCLREHYKDEKLKILRWDVRPALGKGENYGGVLTRILAEYQTYLGTIVPGHYVVKTSFETDEFSRKLMEPYDIFNREMSIYQNVLPRLNALLRGIGDQEKIFADTIAVDRERSALIFEDLNVREFVMPNRLVGLNMTLAKIVLRKIAKMHASSAVLNEREGGCLETFDRGFFNRHTDNYMPGFEGLLTACSRRVAQWEGYQYYANKLMTLKSKYAELGKQVFDPIPSHVNVLTHGDLWTNNVMVKYDKTTGEPLDVTIIDFQYAAWGSPALDLYYFLNTSLEEDIHLNRQDELIHCYYETFSDTLRKLQYQAQIPSLHRFRLQLEEKAFYAFSSTCVILAVQRNEDTEDADFKAIMQSDERATRFKDTCFKNLYVQRIIKRLLPLYERRGLLEIEQ</sequence>
<gene>
    <name evidence="2" type="primary">argH</name>
    <name evidence="2" type="ORF">g.4464</name>
</gene>
<dbReference type="OrthoDB" id="411145at2759"/>
<dbReference type="InterPro" id="IPR011009">
    <property type="entry name" value="Kinase-like_dom_sf"/>
</dbReference>
<reference evidence="2" key="2">
    <citation type="journal article" date="2015" name="Gigascience">
        <title>Reconstructing a comprehensive transcriptome assembly of a white-pupal translocated strain of the pest fruit fly Bactrocera cucurbitae.</title>
        <authorList>
            <person name="Sim S.B."/>
            <person name="Calla B."/>
            <person name="Hall B."/>
            <person name="DeRego T."/>
            <person name="Geib S.M."/>
        </authorList>
    </citation>
    <scope>NUCLEOTIDE SEQUENCE</scope>
</reference>
<proteinExistence type="predicted"/>
<keyword evidence="2" id="KW-0456">Lyase</keyword>
<evidence type="ECO:0000259" key="1">
    <source>
        <dbReference type="SMART" id="SM00587"/>
    </source>
</evidence>
<dbReference type="GO" id="GO:0016829">
    <property type="term" value="F:lyase activity"/>
    <property type="evidence" value="ECO:0007669"/>
    <property type="project" value="UniProtKB-KW"/>
</dbReference>
<accession>A0A0A1X7U3</accession>
<dbReference type="SMART" id="SM00587">
    <property type="entry name" value="CHK"/>
    <property type="match status" value="1"/>
</dbReference>
<dbReference type="EMBL" id="GBXI01007544">
    <property type="protein sequence ID" value="JAD06748.1"/>
    <property type="molecule type" value="Transcribed_RNA"/>
</dbReference>
<evidence type="ECO:0000313" key="2">
    <source>
        <dbReference type="EMBL" id="JAD06748.1"/>
    </source>
</evidence>
<dbReference type="InterPro" id="IPR015897">
    <property type="entry name" value="CHK_kinase-like"/>
</dbReference>